<keyword evidence="3" id="KW-1185">Reference proteome</keyword>
<evidence type="ECO:0000313" key="3">
    <source>
        <dbReference type="Proteomes" id="UP000030655"/>
    </source>
</evidence>
<accession>A0A059F4E7</accession>
<keyword evidence="1" id="KW-0472">Membrane</keyword>
<dbReference type="AlphaFoldDB" id="A0A059F4E7"/>
<proteinExistence type="predicted"/>
<feature type="transmembrane region" description="Helical" evidence="1">
    <location>
        <begin position="231"/>
        <end position="249"/>
    </location>
</feature>
<reference evidence="2 3" key="2">
    <citation type="submission" date="2014-03" db="EMBL/GenBank/DDBJ databases">
        <title>The Genome Sequence of Anncaliia algerae insect isolate PRA339.</title>
        <authorList>
            <consortium name="The Broad Institute Genome Sequencing Platform"/>
            <consortium name="The Broad Institute Genome Sequencing Center for Infectious Disease"/>
            <person name="Cuomo C."/>
            <person name="Becnel J."/>
            <person name="Sanscrainte N."/>
            <person name="Walker B."/>
            <person name="Young S.K."/>
            <person name="Zeng Q."/>
            <person name="Gargeya S."/>
            <person name="Fitzgerald M."/>
            <person name="Haas B."/>
            <person name="Abouelleil A."/>
            <person name="Alvarado L."/>
            <person name="Arachchi H.M."/>
            <person name="Berlin A.M."/>
            <person name="Chapman S.B."/>
            <person name="Dewar J."/>
            <person name="Goldberg J."/>
            <person name="Griggs A."/>
            <person name="Gujja S."/>
            <person name="Hansen M."/>
            <person name="Howarth C."/>
            <person name="Imamovic A."/>
            <person name="Larimer J."/>
            <person name="McCowan C."/>
            <person name="Murphy C."/>
            <person name="Neiman D."/>
            <person name="Pearson M."/>
            <person name="Priest M."/>
            <person name="Roberts A."/>
            <person name="Saif S."/>
            <person name="Shea T."/>
            <person name="Sisk P."/>
            <person name="Sykes S."/>
            <person name="Wortman J."/>
            <person name="Nusbaum C."/>
            <person name="Birren B."/>
        </authorList>
    </citation>
    <scope>NUCLEOTIDE SEQUENCE [LARGE SCALE GENOMIC DNA]</scope>
    <source>
        <strain evidence="2 3">PRA339</strain>
    </source>
</reference>
<dbReference type="InterPro" id="IPR011015">
    <property type="entry name" value="LEM/LEM-like_dom_sf"/>
</dbReference>
<evidence type="ECO:0000256" key="1">
    <source>
        <dbReference type="SAM" id="Phobius"/>
    </source>
</evidence>
<dbReference type="Gene3D" id="1.10.720.40">
    <property type="match status" value="1"/>
</dbReference>
<organism evidence="2 3">
    <name type="scientific">Anncaliia algerae PRA339</name>
    <dbReference type="NCBI Taxonomy" id="1288291"/>
    <lineage>
        <taxon>Eukaryota</taxon>
        <taxon>Fungi</taxon>
        <taxon>Fungi incertae sedis</taxon>
        <taxon>Microsporidia</taxon>
        <taxon>Tubulinosematoidea</taxon>
        <taxon>Tubulinosematidae</taxon>
        <taxon>Anncaliia</taxon>
    </lineage>
</organism>
<dbReference type="VEuPathDB" id="MicrosporidiaDB:H312_00638"/>
<keyword evidence="1" id="KW-0812">Transmembrane</keyword>
<dbReference type="OrthoDB" id="5376590at2759"/>
<evidence type="ECO:0000313" key="2">
    <source>
        <dbReference type="EMBL" id="KCZ81879.1"/>
    </source>
</evidence>
<evidence type="ECO:0008006" key="4">
    <source>
        <dbReference type="Google" id="ProtNLM"/>
    </source>
</evidence>
<name>A0A059F4E7_9MICR</name>
<dbReference type="HOGENOM" id="CLU_847223_0_0_1"/>
<protein>
    <recommendedName>
        <fullName evidence="4">Man1/Src1 C-terminal domain-containing protein</fullName>
    </recommendedName>
</protein>
<gene>
    <name evidence="2" type="ORF">H312_00638</name>
</gene>
<dbReference type="EMBL" id="KK365135">
    <property type="protein sequence ID" value="KCZ81879.1"/>
    <property type="molecule type" value="Genomic_DNA"/>
</dbReference>
<dbReference type="Proteomes" id="UP000030655">
    <property type="component" value="Unassembled WGS sequence"/>
</dbReference>
<sequence length="333" mass="39301">MREKPEKSIYLNKSYDYTKLTKDQIREILFDNNIPDIPQANNKKEVFLEFYKINIYDKIDELKKQVIPSDEGIEYEGKNILQNNLNEDEKTIISTEEEGKHDKGNVSKDNIFAKHSVSPKKSTAISNKSVISPKKSSVIPNEDKKQRLRSVKIDSSLAKKNEQKMKNIFTSPPNKTSVSNDSLFLTTKKKPSNEFTPENIERVNFKSYFTMISFTSLFLFNLFYNGSFFNFFIEFFLFFFILILQIYYFKKEIKCINVKLKHESERIYERVIDKIRESALKGKSVNVAVVKKRFTNDDRVWNRVKKLINCNKKISMRKGTFEGRRVDVWEYKL</sequence>
<reference evidence="3" key="1">
    <citation type="submission" date="2013-02" db="EMBL/GenBank/DDBJ databases">
        <authorList>
            <consortium name="The Broad Institute Genome Sequencing Platform"/>
            <person name="Cuomo C."/>
            <person name="Becnel J."/>
            <person name="Sanscrainte N."/>
            <person name="Walker B."/>
            <person name="Young S.K."/>
            <person name="Zeng Q."/>
            <person name="Gargeya S."/>
            <person name="Fitzgerald M."/>
            <person name="Haas B."/>
            <person name="Abouelleil A."/>
            <person name="Alvarado L."/>
            <person name="Arachchi H.M."/>
            <person name="Berlin A.M."/>
            <person name="Chapman S.B."/>
            <person name="Dewar J."/>
            <person name="Goldberg J."/>
            <person name="Griggs A."/>
            <person name="Gujja S."/>
            <person name="Hansen M."/>
            <person name="Howarth C."/>
            <person name="Imamovic A."/>
            <person name="Larimer J."/>
            <person name="McCowan C."/>
            <person name="Murphy C."/>
            <person name="Neiman D."/>
            <person name="Pearson M."/>
            <person name="Priest M."/>
            <person name="Roberts A."/>
            <person name="Saif S."/>
            <person name="Shea T."/>
            <person name="Sisk P."/>
            <person name="Sykes S."/>
            <person name="Wortman J."/>
            <person name="Nusbaum C."/>
            <person name="Birren B."/>
        </authorList>
    </citation>
    <scope>NUCLEOTIDE SEQUENCE [LARGE SCALE GENOMIC DNA]</scope>
    <source>
        <strain evidence="3">PRA339</strain>
    </source>
</reference>
<keyword evidence="1" id="KW-1133">Transmembrane helix</keyword>